<proteinExistence type="predicted"/>
<comment type="caution">
    <text evidence="1">The sequence shown here is derived from an EMBL/GenBank/DDBJ whole genome shotgun (WGS) entry which is preliminary data.</text>
</comment>
<sequence>MVDEMKVTQNPPERVFNSITIVLGTEGEAAIMWAALENDVQNSAEENGVGIDISGNALARTEAAMCNAFHAVYDATEGKYAK</sequence>
<dbReference type="AlphaFoldDB" id="A0A0F9JV59"/>
<organism evidence="1">
    <name type="scientific">marine sediment metagenome</name>
    <dbReference type="NCBI Taxonomy" id="412755"/>
    <lineage>
        <taxon>unclassified sequences</taxon>
        <taxon>metagenomes</taxon>
        <taxon>ecological metagenomes</taxon>
    </lineage>
</organism>
<protein>
    <submittedName>
        <fullName evidence="1">Uncharacterized protein</fullName>
    </submittedName>
</protein>
<evidence type="ECO:0000313" key="1">
    <source>
        <dbReference type="EMBL" id="KKM73709.1"/>
    </source>
</evidence>
<name>A0A0F9JV59_9ZZZZ</name>
<reference evidence="1" key="1">
    <citation type="journal article" date="2015" name="Nature">
        <title>Complex archaea that bridge the gap between prokaryotes and eukaryotes.</title>
        <authorList>
            <person name="Spang A."/>
            <person name="Saw J.H."/>
            <person name="Jorgensen S.L."/>
            <person name="Zaremba-Niedzwiedzka K."/>
            <person name="Martijn J."/>
            <person name="Lind A.E."/>
            <person name="van Eijk R."/>
            <person name="Schleper C."/>
            <person name="Guy L."/>
            <person name="Ettema T.J."/>
        </authorList>
    </citation>
    <scope>NUCLEOTIDE SEQUENCE</scope>
</reference>
<dbReference type="EMBL" id="LAZR01009258">
    <property type="protein sequence ID" value="KKM73709.1"/>
    <property type="molecule type" value="Genomic_DNA"/>
</dbReference>
<accession>A0A0F9JV59</accession>
<gene>
    <name evidence="1" type="ORF">LCGC14_1407720</name>
</gene>